<evidence type="ECO:0000259" key="1">
    <source>
        <dbReference type="Pfam" id="PF00534"/>
    </source>
</evidence>
<dbReference type="Pfam" id="PF00534">
    <property type="entry name" value="Glycos_transf_1"/>
    <property type="match status" value="1"/>
</dbReference>
<keyword evidence="3" id="KW-0808">Transferase</keyword>
<dbReference type="InterPro" id="IPR028098">
    <property type="entry name" value="Glyco_trans_4-like_N"/>
</dbReference>
<dbReference type="PANTHER" id="PTHR45947:SF3">
    <property type="entry name" value="SULFOQUINOVOSYL TRANSFERASE SQD2"/>
    <property type="match status" value="1"/>
</dbReference>
<keyword evidence="4" id="KW-1185">Reference proteome</keyword>
<dbReference type="AlphaFoldDB" id="A0A5Q2Q5Y6"/>
<gene>
    <name evidence="3" type="ORF">GH975_00300</name>
</gene>
<dbReference type="SUPFAM" id="SSF53756">
    <property type="entry name" value="UDP-Glycosyltransferase/glycogen phosphorylase"/>
    <property type="match status" value="1"/>
</dbReference>
<dbReference type="Proteomes" id="UP000388235">
    <property type="component" value="Chromosome"/>
</dbReference>
<dbReference type="InterPro" id="IPR001296">
    <property type="entry name" value="Glyco_trans_1"/>
</dbReference>
<proteinExistence type="predicted"/>
<accession>A0A5Q2Q5Y6</accession>
<dbReference type="PANTHER" id="PTHR45947">
    <property type="entry name" value="SULFOQUINOVOSYL TRANSFERASE SQD2"/>
    <property type="match status" value="1"/>
</dbReference>
<evidence type="ECO:0000313" key="4">
    <source>
        <dbReference type="Proteomes" id="UP000388235"/>
    </source>
</evidence>
<evidence type="ECO:0000313" key="3">
    <source>
        <dbReference type="EMBL" id="QGG79078.1"/>
    </source>
</evidence>
<feature type="domain" description="Glycosyl transferase family 1" evidence="1">
    <location>
        <begin position="212"/>
        <end position="369"/>
    </location>
</feature>
<dbReference type="RefSeq" id="WP_153712582.1">
    <property type="nucleotide sequence ID" value="NZ_CP045871.1"/>
</dbReference>
<dbReference type="InterPro" id="IPR050194">
    <property type="entry name" value="Glycosyltransferase_grp1"/>
</dbReference>
<dbReference type="KEGG" id="llp:GH975_00300"/>
<dbReference type="Pfam" id="PF13579">
    <property type="entry name" value="Glyco_trans_4_4"/>
    <property type="match status" value="1"/>
</dbReference>
<dbReference type="EMBL" id="CP045871">
    <property type="protein sequence ID" value="QGG79078.1"/>
    <property type="molecule type" value="Genomic_DNA"/>
</dbReference>
<sequence length="393" mass="43986">MRILFLSFYYAPDLSAGSFRNTALVAALTDQLPSGSQIDVITTRPSRYASFNIDAPQNEELDIVTVQRIALPGHKSGMFDQSRAFIAFAREAVRLTKSREYDLVYASSSRLMTAVLGAYIARKKRVPLYLDIRDIFVDTIKDVLSSKAVWALKPLFSVLEKWAVRRAQKVNLVSGGFRQYFESRYPGKHFSFFTNGIDQEFIAVLSDVAGNAKADLPEVVYAGNFGEGQGLHSIIPFLAKHFDGRLKFKLLGDGGRKSQLEAALRAQQVTNVELLAPVNRSALIEIYRQADVLFLHLNDYDAFLKVLPSKIFEYAAVGKPIWAGVSGFAAEFLHEHVTNAAVFPPCDVQRAIETFETLELQTQPRAEFSQIFSRESIMQNMVTDILRTIVPKA</sequence>
<dbReference type="OrthoDB" id="9787293at2"/>
<feature type="domain" description="Glycosyltransferase subfamily 4-like N-terminal" evidence="2">
    <location>
        <begin position="34"/>
        <end position="183"/>
    </location>
</feature>
<dbReference type="Gene3D" id="3.40.50.2000">
    <property type="entry name" value="Glycogen Phosphorylase B"/>
    <property type="match status" value="2"/>
</dbReference>
<name>A0A5Q2Q5Y6_9GAMM</name>
<protein>
    <submittedName>
        <fullName evidence="3">Glycosyltransferase</fullName>
    </submittedName>
</protein>
<dbReference type="CDD" id="cd03794">
    <property type="entry name" value="GT4_WbuB-like"/>
    <property type="match status" value="1"/>
</dbReference>
<reference evidence="3 4" key="1">
    <citation type="submission" date="2019-11" db="EMBL/GenBank/DDBJ databases">
        <authorList>
            <person name="Khan S.A."/>
            <person name="Jeon C.O."/>
            <person name="Chun B.H."/>
        </authorList>
    </citation>
    <scope>NUCLEOTIDE SEQUENCE [LARGE SCALE GENOMIC DNA]</scope>
    <source>
        <strain evidence="3 4">IMCC 1097</strain>
    </source>
</reference>
<evidence type="ECO:0000259" key="2">
    <source>
        <dbReference type="Pfam" id="PF13579"/>
    </source>
</evidence>
<dbReference type="GO" id="GO:0016758">
    <property type="term" value="F:hexosyltransferase activity"/>
    <property type="evidence" value="ECO:0007669"/>
    <property type="project" value="TreeGrafter"/>
</dbReference>
<organism evidence="3 4">
    <name type="scientific">Litorivicinus lipolyticus</name>
    <dbReference type="NCBI Taxonomy" id="418701"/>
    <lineage>
        <taxon>Bacteria</taxon>
        <taxon>Pseudomonadati</taxon>
        <taxon>Pseudomonadota</taxon>
        <taxon>Gammaproteobacteria</taxon>
        <taxon>Oceanospirillales</taxon>
        <taxon>Litorivicinaceae</taxon>
        <taxon>Litorivicinus</taxon>
    </lineage>
</organism>